<proteinExistence type="predicted"/>
<evidence type="ECO:0000313" key="1">
    <source>
        <dbReference type="EMBL" id="JAH69387.1"/>
    </source>
</evidence>
<reference evidence="1" key="2">
    <citation type="journal article" date="2015" name="Fish Shellfish Immunol.">
        <title>Early steps in the European eel (Anguilla anguilla)-Vibrio vulnificus interaction in the gills: Role of the RtxA13 toxin.</title>
        <authorList>
            <person name="Callol A."/>
            <person name="Pajuelo D."/>
            <person name="Ebbesson L."/>
            <person name="Teles M."/>
            <person name="MacKenzie S."/>
            <person name="Amaro C."/>
        </authorList>
    </citation>
    <scope>NUCLEOTIDE SEQUENCE</scope>
</reference>
<reference evidence="1" key="1">
    <citation type="submission" date="2014-11" db="EMBL/GenBank/DDBJ databases">
        <authorList>
            <person name="Amaro Gonzalez C."/>
        </authorList>
    </citation>
    <scope>NUCLEOTIDE SEQUENCE</scope>
</reference>
<sequence>MISINKINNQYMDQNGQ</sequence>
<dbReference type="AlphaFoldDB" id="A0A0E9UU99"/>
<name>A0A0E9UU99_ANGAN</name>
<organism evidence="1">
    <name type="scientific">Anguilla anguilla</name>
    <name type="common">European freshwater eel</name>
    <name type="synonym">Muraena anguilla</name>
    <dbReference type="NCBI Taxonomy" id="7936"/>
    <lineage>
        <taxon>Eukaryota</taxon>
        <taxon>Metazoa</taxon>
        <taxon>Chordata</taxon>
        <taxon>Craniata</taxon>
        <taxon>Vertebrata</taxon>
        <taxon>Euteleostomi</taxon>
        <taxon>Actinopterygii</taxon>
        <taxon>Neopterygii</taxon>
        <taxon>Teleostei</taxon>
        <taxon>Anguilliformes</taxon>
        <taxon>Anguillidae</taxon>
        <taxon>Anguilla</taxon>
    </lineage>
</organism>
<dbReference type="EMBL" id="GBXM01039190">
    <property type="protein sequence ID" value="JAH69387.1"/>
    <property type="molecule type" value="Transcribed_RNA"/>
</dbReference>
<protein>
    <submittedName>
        <fullName evidence="1">Uncharacterized protein</fullName>
    </submittedName>
</protein>
<accession>A0A0E9UU99</accession>